<dbReference type="InterPro" id="IPR017946">
    <property type="entry name" value="PLC-like_Pdiesterase_TIM-brl"/>
</dbReference>
<reference evidence="2" key="2">
    <citation type="submission" date="2020-09" db="EMBL/GenBank/DDBJ databases">
        <authorList>
            <person name="Sun Q."/>
            <person name="Zhou Y."/>
        </authorList>
    </citation>
    <scope>NUCLEOTIDE SEQUENCE</scope>
    <source>
        <strain evidence="2">CGMCC 1.14988</strain>
    </source>
</reference>
<keyword evidence="3" id="KW-1185">Reference proteome</keyword>
<accession>A0A8J3EU47</accession>
<dbReference type="GO" id="GO:0006629">
    <property type="term" value="P:lipid metabolic process"/>
    <property type="evidence" value="ECO:0007669"/>
    <property type="project" value="InterPro"/>
</dbReference>
<evidence type="ECO:0000313" key="2">
    <source>
        <dbReference type="EMBL" id="GGI06400.1"/>
    </source>
</evidence>
<protein>
    <submittedName>
        <fullName evidence="2">Glycerophosphoryl diester phosphodiesterase</fullName>
    </submittedName>
</protein>
<name>A0A8J3EU47_9ACTN</name>
<dbReference type="InterPro" id="IPR030395">
    <property type="entry name" value="GP_PDE_dom"/>
</dbReference>
<dbReference type="PANTHER" id="PTHR43805">
    <property type="entry name" value="GLYCEROPHOSPHORYL DIESTER PHOSPHODIESTERASE"/>
    <property type="match status" value="1"/>
</dbReference>
<dbReference type="CDD" id="cd08561">
    <property type="entry name" value="GDPD_cytoplasmic_ScUgpQ2_like"/>
    <property type="match status" value="1"/>
</dbReference>
<dbReference type="PROSITE" id="PS50007">
    <property type="entry name" value="PIPLC_X_DOMAIN"/>
    <property type="match status" value="1"/>
</dbReference>
<dbReference type="GO" id="GO:0008081">
    <property type="term" value="F:phosphoric diester hydrolase activity"/>
    <property type="evidence" value="ECO:0007669"/>
    <property type="project" value="InterPro"/>
</dbReference>
<dbReference type="Proteomes" id="UP000650511">
    <property type="component" value="Unassembled WGS sequence"/>
</dbReference>
<dbReference type="Pfam" id="PF03009">
    <property type="entry name" value="GDPD"/>
    <property type="match status" value="1"/>
</dbReference>
<dbReference type="PANTHER" id="PTHR43805:SF1">
    <property type="entry name" value="GP-PDE DOMAIN-CONTAINING PROTEIN"/>
    <property type="match status" value="1"/>
</dbReference>
<comment type="caution">
    <text evidence="2">The sequence shown here is derived from an EMBL/GenBank/DDBJ whole genome shotgun (WGS) entry which is preliminary data.</text>
</comment>
<organism evidence="2 3">
    <name type="scientific">Egicoccus halophilus</name>
    <dbReference type="NCBI Taxonomy" id="1670830"/>
    <lineage>
        <taxon>Bacteria</taxon>
        <taxon>Bacillati</taxon>
        <taxon>Actinomycetota</taxon>
        <taxon>Nitriliruptoria</taxon>
        <taxon>Egicoccales</taxon>
        <taxon>Egicoccaceae</taxon>
        <taxon>Egicoccus</taxon>
    </lineage>
</organism>
<dbReference type="Gene3D" id="3.20.20.190">
    <property type="entry name" value="Phosphatidylinositol (PI) phosphodiesterase"/>
    <property type="match status" value="1"/>
</dbReference>
<dbReference type="AlphaFoldDB" id="A0A8J3EU47"/>
<dbReference type="SUPFAM" id="SSF51695">
    <property type="entry name" value="PLC-like phosphodiesterases"/>
    <property type="match status" value="1"/>
</dbReference>
<evidence type="ECO:0000259" key="1">
    <source>
        <dbReference type="PROSITE" id="PS51704"/>
    </source>
</evidence>
<dbReference type="PROSITE" id="PS51704">
    <property type="entry name" value="GP_PDE"/>
    <property type="match status" value="1"/>
</dbReference>
<dbReference type="RefSeq" id="WP_205745281.1">
    <property type="nucleotide sequence ID" value="NZ_BMHA01000006.1"/>
</dbReference>
<sequence>MRHPFLDDLPVAVAHRGGDHVGAENSLAAFEDAVALGYRCLETDVHVSRDGVPVLHHDPTLDRVTDTVGAIAGLDWVEVSRARISSREPVASFDEAMAAFPQVRWIVDVKDDLAVDPLVARLRGDDDLLQRLCLGSFSDDRLARARAALGERLCTSAGPDEVRRLRRASWCRLGRRVPLHADVLQVPVRSGRVPVVDRRFVAAAHWSGLPVHVWTVNEPAEMHRLLDLGVDGLISDRTRDLREVLRARGAWPG</sequence>
<dbReference type="EMBL" id="BMHA01000006">
    <property type="protein sequence ID" value="GGI06400.1"/>
    <property type="molecule type" value="Genomic_DNA"/>
</dbReference>
<feature type="domain" description="GP-PDE" evidence="1">
    <location>
        <begin position="10"/>
        <end position="245"/>
    </location>
</feature>
<reference evidence="2" key="1">
    <citation type="journal article" date="2014" name="Int. J. Syst. Evol. Microbiol.">
        <title>Complete genome sequence of Corynebacterium casei LMG S-19264T (=DSM 44701T), isolated from a smear-ripened cheese.</title>
        <authorList>
            <consortium name="US DOE Joint Genome Institute (JGI-PGF)"/>
            <person name="Walter F."/>
            <person name="Albersmeier A."/>
            <person name="Kalinowski J."/>
            <person name="Ruckert C."/>
        </authorList>
    </citation>
    <scope>NUCLEOTIDE SEQUENCE</scope>
    <source>
        <strain evidence="2">CGMCC 1.14988</strain>
    </source>
</reference>
<proteinExistence type="predicted"/>
<gene>
    <name evidence="2" type="ORF">GCM10011354_18900</name>
</gene>
<evidence type="ECO:0000313" key="3">
    <source>
        <dbReference type="Proteomes" id="UP000650511"/>
    </source>
</evidence>